<sequence length="55" mass="6358">MNKFEAVVIASQEARRINELADKEEKESPRKPTVVALKRLADEKLRVEVHEEKKA</sequence>
<reference evidence="8 9" key="1">
    <citation type="submission" date="2019-03" db="EMBL/GenBank/DDBJ databases">
        <title>Metabolic potential of uncultured bacteria and archaea associated with petroleum seepage in deep-sea sediments.</title>
        <authorList>
            <person name="Dong X."/>
            <person name="Hubert C."/>
        </authorList>
    </citation>
    <scope>NUCLEOTIDE SEQUENCE [LARGE SCALE GENOMIC DNA]</scope>
    <source>
        <strain evidence="8">E44_bin18</strain>
    </source>
</reference>
<comment type="caution">
    <text evidence="8">The sequence shown here is derived from an EMBL/GenBank/DDBJ whole genome shotgun (WGS) entry which is preliminary data.</text>
</comment>
<dbReference type="GO" id="GO:0003677">
    <property type="term" value="F:DNA binding"/>
    <property type="evidence" value="ECO:0007669"/>
    <property type="project" value="InterPro"/>
</dbReference>
<keyword evidence="5" id="KW-0804">Transcription</keyword>
<accession>A0A523URK9</accession>
<dbReference type="AlphaFoldDB" id="A0A523URK9"/>
<gene>
    <name evidence="8" type="ORF">E3J62_08760</name>
</gene>
<dbReference type="Pfam" id="PF01192">
    <property type="entry name" value="RNA_pol_Rpb6"/>
    <property type="match status" value="1"/>
</dbReference>
<name>A0A523URK9_UNCT6</name>
<comment type="catalytic activity">
    <reaction evidence="7">
        <text>RNA(n) + a ribonucleoside 5'-triphosphate = RNA(n+1) + diphosphate</text>
        <dbReference type="Rhea" id="RHEA:21248"/>
        <dbReference type="Rhea" id="RHEA-COMP:14527"/>
        <dbReference type="Rhea" id="RHEA-COMP:17342"/>
        <dbReference type="ChEBI" id="CHEBI:33019"/>
        <dbReference type="ChEBI" id="CHEBI:61557"/>
        <dbReference type="ChEBI" id="CHEBI:140395"/>
        <dbReference type="EC" id="2.7.7.6"/>
    </reaction>
</comment>
<evidence type="ECO:0000256" key="5">
    <source>
        <dbReference type="ARBA" id="ARBA00023163"/>
    </source>
</evidence>
<dbReference type="EC" id="2.7.7.6" evidence="2"/>
<evidence type="ECO:0000256" key="1">
    <source>
        <dbReference type="ARBA" id="ARBA00006711"/>
    </source>
</evidence>
<dbReference type="EMBL" id="SOJN01000099">
    <property type="protein sequence ID" value="TET45019.1"/>
    <property type="molecule type" value="Genomic_DNA"/>
</dbReference>
<organism evidence="8 9">
    <name type="scientific">candidate division TA06 bacterium</name>
    <dbReference type="NCBI Taxonomy" id="2250710"/>
    <lineage>
        <taxon>Bacteria</taxon>
        <taxon>Bacteria division TA06</taxon>
    </lineage>
</organism>
<proteinExistence type="inferred from homology"/>
<evidence type="ECO:0000256" key="4">
    <source>
        <dbReference type="ARBA" id="ARBA00022478"/>
    </source>
</evidence>
<dbReference type="Gene3D" id="3.90.940.10">
    <property type="match status" value="1"/>
</dbReference>
<protein>
    <recommendedName>
        <fullName evidence="3">DNA-directed RNA polymerase subunit omega</fullName>
        <ecNumber evidence="2">2.7.7.6</ecNumber>
    </recommendedName>
    <alternativeName>
        <fullName evidence="6">Transcriptase subunit omega</fullName>
    </alternativeName>
</protein>
<dbReference type="Proteomes" id="UP000315525">
    <property type="component" value="Unassembled WGS sequence"/>
</dbReference>
<dbReference type="GO" id="GO:0003899">
    <property type="term" value="F:DNA-directed RNA polymerase activity"/>
    <property type="evidence" value="ECO:0007669"/>
    <property type="project" value="UniProtKB-EC"/>
</dbReference>
<dbReference type="SUPFAM" id="SSF63562">
    <property type="entry name" value="RPB6/omega subunit-like"/>
    <property type="match status" value="1"/>
</dbReference>
<dbReference type="GO" id="GO:0006351">
    <property type="term" value="P:DNA-templated transcription"/>
    <property type="evidence" value="ECO:0007669"/>
    <property type="project" value="InterPro"/>
</dbReference>
<evidence type="ECO:0000256" key="6">
    <source>
        <dbReference type="ARBA" id="ARBA00029924"/>
    </source>
</evidence>
<evidence type="ECO:0000313" key="8">
    <source>
        <dbReference type="EMBL" id="TET45019.1"/>
    </source>
</evidence>
<keyword evidence="4 8" id="KW-0240">DNA-directed RNA polymerase</keyword>
<evidence type="ECO:0000313" key="9">
    <source>
        <dbReference type="Proteomes" id="UP000315525"/>
    </source>
</evidence>
<dbReference type="GO" id="GO:0000428">
    <property type="term" value="C:DNA-directed RNA polymerase complex"/>
    <property type="evidence" value="ECO:0007669"/>
    <property type="project" value="UniProtKB-KW"/>
</dbReference>
<comment type="similarity">
    <text evidence="1">Belongs to the RNA polymerase subunit omega family.</text>
</comment>
<evidence type="ECO:0000256" key="7">
    <source>
        <dbReference type="ARBA" id="ARBA00048552"/>
    </source>
</evidence>
<evidence type="ECO:0000256" key="3">
    <source>
        <dbReference type="ARBA" id="ARBA00013725"/>
    </source>
</evidence>
<evidence type="ECO:0000256" key="2">
    <source>
        <dbReference type="ARBA" id="ARBA00012418"/>
    </source>
</evidence>
<dbReference type="InterPro" id="IPR006110">
    <property type="entry name" value="Pol_omega/Rpo6/RPB6"/>
</dbReference>
<dbReference type="InterPro" id="IPR036161">
    <property type="entry name" value="RPB6/omega-like_sf"/>
</dbReference>